<gene>
    <name evidence="1" type="ORF">TIFTF001_006376</name>
</gene>
<name>A0AA87ZIP2_FICCA</name>
<keyword evidence="2" id="KW-1185">Reference proteome</keyword>
<reference evidence="1" key="1">
    <citation type="submission" date="2023-07" db="EMBL/GenBank/DDBJ databases">
        <title>draft genome sequence of fig (Ficus carica).</title>
        <authorList>
            <person name="Takahashi T."/>
            <person name="Nishimura K."/>
        </authorList>
    </citation>
    <scope>NUCLEOTIDE SEQUENCE</scope>
</reference>
<proteinExistence type="predicted"/>
<dbReference type="AlphaFoldDB" id="A0AA87ZIP2"/>
<evidence type="ECO:0000313" key="1">
    <source>
        <dbReference type="EMBL" id="GMN36888.1"/>
    </source>
</evidence>
<dbReference type="Proteomes" id="UP001187192">
    <property type="component" value="Unassembled WGS sequence"/>
</dbReference>
<evidence type="ECO:0000313" key="2">
    <source>
        <dbReference type="Proteomes" id="UP001187192"/>
    </source>
</evidence>
<accession>A0AA87ZIP2</accession>
<comment type="caution">
    <text evidence="1">The sequence shown here is derived from an EMBL/GenBank/DDBJ whole genome shotgun (WGS) entry which is preliminary data.</text>
</comment>
<organism evidence="1 2">
    <name type="scientific">Ficus carica</name>
    <name type="common">Common fig</name>
    <dbReference type="NCBI Taxonomy" id="3494"/>
    <lineage>
        <taxon>Eukaryota</taxon>
        <taxon>Viridiplantae</taxon>
        <taxon>Streptophyta</taxon>
        <taxon>Embryophyta</taxon>
        <taxon>Tracheophyta</taxon>
        <taxon>Spermatophyta</taxon>
        <taxon>Magnoliopsida</taxon>
        <taxon>eudicotyledons</taxon>
        <taxon>Gunneridae</taxon>
        <taxon>Pentapetalae</taxon>
        <taxon>rosids</taxon>
        <taxon>fabids</taxon>
        <taxon>Rosales</taxon>
        <taxon>Moraceae</taxon>
        <taxon>Ficeae</taxon>
        <taxon>Ficus</taxon>
    </lineage>
</organism>
<protein>
    <submittedName>
        <fullName evidence="1">Uncharacterized protein</fullName>
    </submittedName>
</protein>
<sequence length="114" mass="12986">MREERERVYPGFNGWAFELSWVDLIDLGKNEEISLHSEELCLGHVDRNTPLTLLRDLNLLLPKRFVLFLCRVTDFVKGNEDEERSSSTMLNHVGQQAGIMAKASLGVAVMLTRP</sequence>
<dbReference type="EMBL" id="BTGU01000006">
    <property type="protein sequence ID" value="GMN36888.1"/>
    <property type="molecule type" value="Genomic_DNA"/>
</dbReference>